<sequence length="100" mass="11418">MEAYLITSLLLIVQNFKHCPPQNSPLYWQYTISNSVFIFGKPSGMHFLGWRAGLALNLFYGLEAMPFQRCFNFGKQEKSLLGLGPKNTVDEVQRDCDVAR</sequence>
<protein>
    <submittedName>
        <fullName evidence="1">Uncharacterized protein</fullName>
    </submittedName>
</protein>
<reference evidence="1 2" key="1">
    <citation type="submission" date="2021-06" db="EMBL/GenBank/DDBJ databases">
        <title>Caerostris darwini draft genome.</title>
        <authorList>
            <person name="Kono N."/>
            <person name="Arakawa K."/>
        </authorList>
    </citation>
    <scope>NUCLEOTIDE SEQUENCE [LARGE SCALE GENOMIC DNA]</scope>
</reference>
<dbReference type="AlphaFoldDB" id="A0AAV4SLD9"/>
<dbReference type="EMBL" id="BPLQ01008008">
    <property type="protein sequence ID" value="GIY34041.1"/>
    <property type="molecule type" value="Genomic_DNA"/>
</dbReference>
<evidence type="ECO:0000313" key="1">
    <source>
        <dbReference type="EMBL" id="GIY34041.1"/>
    </source>
</evidence>
<gene>
    <name evidence="1" type="ORF">CDAR_567891</name>
</gene>
<organism evidence="1 2">
    <name type="scientific">Caerostris darwini</name>
    <dbReference type="NCBI Taxonomy" id="1538125"/>
    <lineage>
        <taxon>Eukaryota</taxon>
        <taxon>Metazoa</taxon>
        <taxon>Ecdysozoa</taxon>
        <taxon>Arthropoda</taxon>
        <taxon>Chelicerata</taxon>
        <taxon>Arachnida</taxon>
        <taxon>Araneae</taxon>
        <taxon>Araneomorphae</taxon>
        <taxon>Entelegynae</taxon>
        <taxon>Araneoidea</taxon>
        <taxon>Araneidae</taxon>
        <taxon>Caerostris</taxon>
    </lineage>
</organism>
<evidence type="ECO:0000313" key="2">
    <source>
        <dbReference type="Proteomes" id="UP001054837"/>
    </source>
</evidence>
<keyword evidence="2" id="KW-1185">Reference proteome</keyword>
<proteinExistence type="predicted"/>
<comment type="caution">
    <text evidence="1">The sequence shown here is derived from an EMBL/GenBank/DDBJ whole genome shotgun (WGS) entry which is preliminary data.</text>
</comment>
<accession>A0AAV4SLD9</accession>
<dbReference type="Proteomes" id="UP001054837">
    <property type="component" value="Unassembled WGS sequence"/>
</dbReference>
<name>A0AAV4SLD9_9ARAC</name>